<keyword evidence="1" id="KW-1133">Transmembrane helix</keyword>
<accession>A0A4P6PZ28</accession>
<dbReference type="EMBL" id="CP036455">
    <property type="protein sequence ID" value="QBI53566.1"/>
    <property type="molecule type" value="Genomic_DNA"/>
</dbReference>
<gene>
    <name evidence="2" type="ORF">EKD16_08860</name>
</gene>
<evidence type="ECO:0000313" key="3">
    <source>
        <dbReference type="Proteomes" id="UP000292235"/>
    </source>
</evidence>
<feature type="transmembrane region" description="Helical" evidence="1">
    <location>
        <begin position="179"/>
        <end position="197"/>
    </location>
</feature>
<sequence length="321" mass="33707">MSAGRDGDLRGAETTDRTRLERRYELLLRSYPARYRAAHGAEIVGTLLEASESRRRLPAPREAFGLVRGGLAARARAAGDRPGPWWLDGLHLGVFLLALANLVSAVRGFNGIGDAWWLACSAGTAIALLRGRPLVAAPFAALLCYQVYRPYVRLPEVVNDLIPYSGPTYAITVQWQPSLPFWVLASGVAVLLLAAAASPGRLRPRSGWWLAPLVPALAYGAASDALLVDPAAATQVWVGITAAAVGALLLAGIRVAAATRDPRWALAAAVSVLPDQFAAFEHLPAPVLSGYLAALCGLVVMMAAAGAPGRVPGAGDAGRAW</sequence>
<keyword evidence="1" id="KW-0472">Membrane</keyword>
<feature type="transmembrane region" description="Helical" evidence="1">
    <location>
        <begin position="209"/>
        <end position="228"/>
    </location>
</feature>
<dbReference type="Proteomes" id="UP000292235">
    <property type="component" value="Chromosome"/>
</dbReference>
<dbReference type="RefSeq" id="WP_131097911.1">
    <property type="nucleotide sequence ID" value="NZ_CP036455.1"/>
</dbReference>
<dbReference type="KEGG" id="strr:EKD16_08860"/>
<evidence type="ECO:0000256" key="1">
    <source>
        <dbReference type="SAM" id="Phobius"/>
    </source>
</evidence>
<dbReference type="OrthoDB" id="3528350at2"/>
<keyword evidence="3" id="KW-1185">Reference proteome</keyword>
<keyword evidence="1" id="KW-0812">Transmembrane</keyword>
<reference evidence="2 3" key="1">
    <citation type="submission" date="2019-02" db="EMBL/GenBank/DDBJ databases">
        <authorList>
            <person name="Khodamoradi S."/>
            <person name="Hahnke R.L."/>
            <person name="Kaempfer P."/>
            <person name="Schumann P."/>
            <person name="Rohde M."/>
            <person name="Steinert M."/>
            <person name="Luzhetskyy A."/>
            <person name="Wink J."/>
            <person name="Ruckert C."/>
        </authorList>
    </citation>
    <scope>NUCLEOTIDE SEQUENCE [LARGE SCALE GENOMIC DNA]</scope>
    <source>
        <strain evidence="2 3">M2</strain>
    </source>
</reference>
<organism evidence="2 3">
    <name type="scientific">Streptomonospora litoralis</name>
    <dbReference type="NCBI Taxonomy" id="2498135"/>
    <lineage>
        <taxon>Bacteria</taxon>
        <taxon>Bacillati</taxon>
        <taxon>Actinomycetota</taxon>
        <taxon>Actinomycetes</taxon>
        <taxon>Streptosporangiales</taxon>
        <taxon>Nocardiopsidaceae</taxon>
        <taxon>Streptomonospora</taxon>
    </lineage>
</organism>
<proteinExistence type="predicted"/>
<evidence type="ECO:0000313" key="2">
    <source>
        <dbReference type="EMBL" id="QBI53566.1"/>
    </source>
</evidence>
<feature type="transmembrane region" description="Helical" evidence="1">
    <location>
        <begin position="289"/>
        <end position="309"/>
    </location>
</feature>
<name>A0A4P6PZ28_9ACTN</name>
<protein>
    <submittedName>
        <fullName evidence="2">Uncharacterized protein</fullName>
    </submittedName>
</protein>
<dbReference type="AlphaFoldDB" id="A0A4P6PZ28"/>
<feature type="transmembrane region" description="Helical" evidence="1">
    <location>
        <begin position="234"/>
        <end position="257"/>
    </location>
</feature>